<keyword evidence="6" id="KW-0119">Carbohydrate metabolism</keyword>
<evidence type="ECO:0000313" key="10">
    <source>
        <dbReference type="Proteomes" id="UP000612893"/>
    </source>
</evidence>
<gene>
    <name evidence="9" type="ORF">JF922_16415</name>
</gene>
<dbReference type="PANTHER" id="PTHR43435:SF4">
    <property type="entry name" value="FGGY CARBOHYDRATE KINASE DOMAIN-CONTAINING PROTEIN"/>
    <property type="match status" value="1"/>
</dbReference>
<dbReference type="InterPro" id="IPR043129">
    <property type="entry name" value="ATPase_NBD"/>
</dbReference>
<keyword evidence="2" id="KW-0547">Nucleotide-binding</keyword>
<dbReference type="Pfam" id="PF02782">
    <property type="entry name" value="FGGY_C"/>
    <property type="match status" value="1"/>
</dbReference>
<dbReference type="InterPro" id="IPR018485">
    <property type="entry name" value="FGGY_C"/>
</dbReference>
<dbReference type="InterPro" id="IPR018484">
    <property type="entry name" value="FGGY_N"/>
</dbReference>
<dbReference type="GO" id="GO:0008741">
    <property type="term" value="F:ribulokinase activity"/>
    <property type="evidence" value="ECO:0007669"/>
    <property type="project" value="InterPro"/>
</dbReference>
<dbReference type="GO" id="GO:0019569">
    <property type="term" value="P:L-arabinose catabolic process to D-xylulose 5-phosphate"/>
    <property type="evidence" value="ECO:0007669"/>
    <property type="project" value="InterPro"/>
</dbReference>
<organism evidence="9 10">
    <name type="scientific">Candidatus Nephthysia bennettiae</name>
    <dbReference type="NCBI Taxonomy" id="3127016"/>
    <lineage>
        <taxon>Bacteria</taxon>
        <taxon>Bacillati</taxon>
        <taxon>Candidatus Dormiibacterota</taxon>
        <taxon>Candidatus Dormibacteria</taxon>
        <taxon>Candidatus Dormibacterales</taxon>
        <taxon>Candidatus Dormibacteraceae</taxon>
        <taxon>Candidatus Nephthysia</taxon>
    </lineage>
</organism>
<dbReference type="PANTHER" id="PTHR43435">
    <property type="entry name" value="RIBULOKINASE"/>
    <property type="match status" value="1"/>
</dbReference>
<dbReference type="Gene3D" id="3.30.420.40">
    <property type="match status" value="2"/>
</dbReference>
<protein>
    <submittedName>
        <fullName evidence="9">Xylulose kinase</fullName>
    </submittedName>
</protein>
<evidence type="ECO:0000259" key="8">
    <source>
        <dbReference type="Pfam" id="PF02782"/>
    </source>
</evidence>
<dbReference type="Proteomes" id="UP000612893">
    <property type="component" value="Unassembled WGS sequence"/>
</dbReference>
<evidence type="ECO:0000256" key="5">
    <source>
        <dbReference type="ARBA" id="ARBA00022935"/>
    </source>
</evidence>
<dbReference type="EMBL" id="JAEKNR010000165">
    <property type="protein sequence ID" value="MBJ7599648.1"/>
    <property type="molecule type" value="Genomic_DNA"/>
</dbReference>
<dbReference type="SUPFAM" id="SSF53067">
    <property type="entry name" value="Actin-like ATPase domain"/>
    <property type="match status" value="2"/>
</dbReference>
<evidence type="ECO:0000256" key="6">
    <source>
        <dbReference type="ARBA" id="ARBA00023277"/>
    </source>
</evidence>
<comment type="caution">
    <text evidence="9">The sequence shown here is derived from an EMBL/GenBank/DDBJ whole genome shotgun (WGS) entry which is preliminary data.</text>
</comment>
<dbReference type="GO" id="GO:0019150">
    <property type="term" value="F:D-ribulokinase activity"/>
    <property type="evidence" value="ECO:0007669"/>
    <property type="project" value="TreeGrafter"/>
</dbReference>
<evidence type="ECO:0000259" key="7">
    <source>
        <dbReference type="Pfam" id="PF00370"/>
    </source>
</evidence>
<name>A0A934KC28_9BACT</name>
<dbReference type="PIRSF" id="PIRSF000538">
    <property type="entry name" value="GlpK"/>
    <property type="match status" value="1"/>
</dbReference>
<dbReference type="CDD" id="cd07781">
    <property type="entry name" value="ASKHA_NBD_FGGY_L-RBK"/>
    <property type="match status" value="1"/>
</dbReference>
<sequence length="547" mass="59274">MSKASSSNGPYLLGIDYGTESARVGIFDTTGRPLAFAANGYRLNHPRPGWAEQDPDEWWAALMRSTHEAMKLAGVEADAIAGISHDCTTCTVVAMDNADRVLRPAIMWMDVRAADQARRIAESKHPCRKYNGGGPVSAEWYPSKALWLKEREPETYRQAAHIVEATDWLTFRLTGRWTAGINAASLRAYYDRDAGGWPADFYEEIGLGDVLDKLPPEVLDLGRPVSGLSKQAAEDLGLKSGTPVAQGPADAWAAQIGLNVVEPGKMALITGSSHVLTGQSDRALNGRGFFGAYTDAVVPGQYTVEGGQVSTGSVLKWFRDNFCADLVAEAEKRGSSVYELLNEESKNLPAGSEGLIVLDYWQGNRTPYVDPEARGVIWGLSLHHSRAHIYRAIQEGICYGTAHILRSMSAAGFEVRQFVACGGGTKSQAWMQIHADTTGVPITLTEVPDAAVLGSAILAAVGAGVFANVKEAAGVMVHDKDVIEPDKDRHKAYQFYVDAYAETYPRLQQLVRGMTRKVGEEQGAPEVTPRAAEMVFPLAATRESEEA</sequence>
<dbReference type="InterPro" id="IPR005929">
    <property type="entry name" value="Ribulokinase"/>
</dbReference>
<dbReference type="AlphaFoldDB" id="A0A934KC28"/>
<keyword evidence="5" id="KW-0054">Arabinose catabolism</keyword>
<evidence type="ECO:0000256" key="4">
    <source>
        <dbReference type="ARBA" id="ARBA00022840"/>
    </source>
</evidence>
<keyword evidence="1" id="KW-0808">Transferase</keyword>
<reference evidence="9" key="1">
    <citation type="submission" date="2020-10" db="EMBL/GenBank/DDBJ databases">
        <title>Ca. Dormibacterota MAGs.</title>
        <authorList>
            <person name="Montgomery K."/>
        </authorList>
    </citation>
    <scope>NUCLEOTIDE SEQUENCE [LARGE SCALE GENOMIC DNA]</scope>
    <source>
        <strain evidence="9">SC8812_S17_10</strain>
    </source>
</reference>
<keyword evidence="10" id="KW-1185">Reference proteome</keyword>
<dbReference type="GO" id="GO:0005524">
    <property type="term" value="F:ATP binding"/>
    <property type="evidence" value="ECO:0007669"/>
    <property type="project" value="UniProtKB-KW"/>
</dbReference>
<evidence type="ECO:0000256" key="1">
    <source>
        <dbReference type="ARBA" id="ARBA00022679"/>
    </source>
</evidence>
<feature type="domain" description="Carbohydrate kinase FGGY C-terminal" evidence="8">
    <location>
        <begin position="268"/>
        <end position="462"/>
    </location>
</feature>
<dbReference type="RefSeq" id="WP_338203214.1">
    <property type="nucleotide sequence ID" value="NZ_JAEKNR010000165.1"/>
</dbReference>
<keyword evidence="3 9" id="KW-0418">Kinase</keyword>
<keyword evidence="4" id="KW-0067">ATP-binding</keyword>
<dbReference type="Pfam" id="PF00370">
    <property type="entry name" value="FGGY_N"/>
    <property type="match status" value="1"/>
</dbReference>
<accession>A0A934KC28</accession>
<evidence type="ECO:0000313" key="9">
    <source>
        <dbReference type="EMBL" id="MBJ7599648.1"/>
    </source>
</evidence>
<dbReference type="GO" id="GO:0005737">
    <property type="term" value="C:cytoplasm"/>
    <property type="evidence" value="ECO:0007669"/>
    <property type="project" value="TreeGrafter"/>
</dbReference>
<evidence type="ECO:0000256" key="3">
    <source>
        <dbReference type="ARBA" id="ARBA00022777"/>
    </source>
</evidence>
<proteinExistence type="predicted"/>
<dbReference type="InterPro" id="IPR000577">
    <property type="entry name" value="Carb_kinase_FGGY"/>
</dbReference>
<evidence type="ECO:0000256" key="2">
    <source>
        <dbReference type="ARBA" id="ARBA00022741"/>
    </source>
</evidence>
<feature type="domain" description="Carbohydrate kinase FGGY N-terminal" evidence="7">
    <location>
        <begin position="11"/>
        <end position="257"/>
    </location>
</feature>